<organism evidence="2 3">
    <name type="scientific">Ficus carica</name>
    <name type="common">Common fig</name>
    <dbReference type="NCBI Taxonomy" id="3494"/>
    <lineage>
        <taxon>Eukaryota</taxon>
        <taxon>Viridiplantae</taxon>
        <taxon>Streptophyta</taxon>
        <taxon>Embryophyta</taxon>
        <taxon>Tracheophyta</taxon>
        <taxon>Spermatophyta</taxon>
        <taxon>Magnoliopsida</taxon>
        <taxon>eudicotyledons</taxon>
        <taxon>Gunneridae</taxon>
        <taxon>Pentapetalae</taxon>
        <taxon>rosids</taxon>
        <taxon>fabids</taxon>
        <taxon>Rosales</taxon>
        <taxon>Moraceae</taxon>
        <taxon>Ficeae</taxon>
        <taxon>Ficus</taxon>
    </lineage>
</organism>
<evidence type="ECO:0000313" key="2">
    <source>
        <dbReference type="EMBL" id="GMN74528.1"/>
    </source>
</evidence>
<feature type="compositionally biased region" description="Gly residues" evidence="1">
    <location>
        <begin position="1"/>
        <end position="12"/>
    </location>
</feature>
<sequence>MAGGGCGGGDDLGNGEERVGASIIGDEGRCRR</sequence>
<gene>
    <name evidence="2" type="ORF">TIFTF001_055814</name>
</gene>
<feature type="region of interest" description="Disordered" evidence="1">
    <location>
        <begin position="1"/>
        <end position="32"/>
    </location>
</feature>
<proteinExistence type="predicted"/>
<dbReference type="AlphaFoldDB" id="A0AA88EH53"/>
<reference evidence="2" key="1">
    <citation type="submission" date="2023-07" db="EMBL/GenBank/DDBJ databases">
        <title>draft genome sequence of fig (Ficus carica).</title>
        <authorList>
            <person name="Takahashi T."/>
            <person name="Nishimura K."/>
        </authorList>
    </citation>
    <scope>NUCLEOTIDE SEQUENCE</scope>
</reference>
<protein>
    <submittedName>
        <fullName evidence="2">Uncharacterized protein</fullName>
    </submittedName>
</protein>
<evidence type="ECO:0000313" key="3">
    <source>
        <dbReference type="Proteomes" id="UP001187192"/>
    </source>
</evidence>
<name>A0AA88EH53_FICCA</name>
<dbReference type="Proteomes" id="UP001187192">
    <property type="component" value="Unassembled WGS sequence"/>
</dbReference>
<dbReference type="EMBL" id="BTGU01018689">
    <property type="protein sequence ID" value="GMN74528.1"/>
    <property type="molecule type" value="Genomic_DNA"/>
</dbReference>
<evidence type="ECO:0000256" key="1">
    <source>
        <dbReference type="SAM" id="MobiDB-lite"/>
    </source>
</evidence>
<keyword evidence="3" id="KW-1185">Reference proteome</keyword>
<accession>A0AA88EH53</accession>
<comment type="caution">
    <text evidence="2">The sequence shown here is derived from an EMBL/GenBank/DDBJ whole genome shotgun (WGS) entry which is preliminary data.</text>
</comment>